<sequence length="109" mass="11840">MELEIKGKKYELNFGVKFVRLADDRLGLKNALNVEFGMALGRIIPSLKGYDTAVLSEVISIAATPSLSLNDADAYIDDPNTDIEALLKDVLKEMESANAVKLAAKKLKG</sequence>
<evidence type="ECO:0000313" key="1">
    <source>
        <dbReference type="EMBL" id="DAD85271.1"/>
    </source>
</evidence>
<protein>
    <submittedName>
        <fullName evidence="1">Tail assembly chaperone</fullName>
    </submittedName>
</protein>
<reference evidence="1" key="1">
    <citation type="journal article" date="2021" name="Proc. Natl. Acad. Sci. U.S.A.">
        <title>A Catalog of Tens of Thousands of Viruses from Human Metagenomes Reveals Hidden Associations with Chronic Diseases.</title>
        <authorList>
            <person name="Tisza M.J."/>
            <person name="Buck C.B."/>
        </authorList>
    </citation>
    <scope>NUCLEOTIDE SEQUENCE</scope>
    <source>
        <strain evidence="1">Ctk251</strain>
    </source>
</reference>
<dbReference type="EMBL" id="BK014979">
    <property type="protein sequence ID" value="DAD85271.1"/>
    <property type="molecule type" value="Genomic_DNA"/>
</dbReference>
<organism evidence="1">
    <name type="scientific">Myoviridae sp. ctk251</name>
    <dbReference type="NCBI Taxonomy" id="2826689"/>
    <lineage>
        <taxon>Viruses</taxon>
        <taxon>Duplodnaviria</taxon>
        <taxon>Heunggongvirae</taxon>
        <taxon>Uroviricota</taxon>
        <taxon>Caudoviricetes</taxon>
    </lineage>
</organism>
<accession>A0A8S5MT76</accession>
<dbReference type="Pfam" id="PF12363">
    <property type="entry name" value="Phage_TAC_12"/>
    <property type="match status" value="1"/>
</dbReference>
<proteinExistence type="predicted"/>
<dbReference type="InterPro" id="IPR024410">
    <property type="entry name" value="Phage_TAC_12"/>
</dbReference>
<name>A0A8S5MT76_9CAUD</name>